<proteinExistence type="predicted"/>
<name>A0A2K3LB99_TRIPR</name>
<evidence type="ECO:0000313" key="2">
    <source>
        <dbReference type="EMBL" id="PNX75821.1"/>
    </source>
</evidence>
<evidence type="ECO:0000256" key="1">
    <source>
        <dbReference type="SAM" id="Coils"/>
    </source>
</evidence>
<dbReference type="EMBL" id="ASHM01029670">
    <property type="protein sequence ID" value="PNX75821.1"/>
    <property type="molecule type" value="Genomic_DNA"/>
</dbReference>
<dbReference type="AlphaFoldDB" id="A0A2K3LB99"/>
<organism evidence="2 3">
    <name type="scientific">Trifolium pratense</name>
    <name type="common">Red clover</name>
    <dbReference type="NCBI Taxonomy" id="57577"/>
    <lineage>
        <taxon>Eukaryota</taxon>
        <taxon>Viridiplantae</taxon>
        <taxon>Streptophyta</taxon>
        <taxon>Embryophyta</taxon>
        <taxon>Tracheophyta</taxon>
        <taxon>Spermatophyta</taxon>
        <taxon>Magnoliopsida</taxon>
        <taxon>eudicotyledons</taxon>
        <taxon>Gunneridae</taxon>
        <taxon>Pentapetalae</taxon>
        <taxon>rosids</taxon>
        <taxon>fabids</taxon>
        <taxon>Fabales</taxon>
        <taxon>Fabaceae</taxon>
        <taxon>Papilionoideae</taxon>
        <taxon>50 kb inversion clade</taxon>
        <taxon>NPAAA clade</taxon>
        <taxon>Hologalegina</taxon>
        <taxon>IRL clade</taxon>
        <taxon>Trifolieae</taxon>
        <taxon>Trifolium</taxon>
    </lineage>
</organism>
<protein>
    <submittedName>
        <fullName evidence="2">DNA repair and recombination RAD54-like protein</fullName>
    </submittedName>
</protein>
<gene>
    <name evidence="2" type="ORF">L195_g031763</name>
</gene>
<keyword evidence="1" id="KW-0175">Coiled coil</keyword>
<sequence>MDNQQVESSLSCDIRIKSRKANASDCINFLRPGIDISLLLGYRNDSDQFNPIPSSWVDAKIHSIERKPHKSGQCLCDFYLNFFDHQEAIAFDIDQIYILQRLQHNTCEGLLEKNNSFEVKPTYRWGSSEDCFTLSESRLMLEKFYSDLSWFVTMSRLKKASFIIRSDQNKIVAENQTLGGGELDFDCTEIVSGPQHDDDAASCFSDIIRLLDSAPSVKSGALSSNMVEIVAPDSEGVMTLFRELKEIFSMSNGVDSFDQATITKAQSLVEELRPLLLQLPKSSREAFHVFDMFITSLAANKPLLAAVASHDQAIVFMNEIRQEALALKAEAEAIHQERAQKRQKISTRATKIDRLKRKLATLEQEQLNDKAEEKQMTDKLTQGVQHSNPVMARAIDVKNTLSFLPDANYNKGVLIRQELEALLTDAVPLAST</sequence>
<accession>A0A2K3LB99</accession>
<reference evidence="2 3" key="2">
    <citation type="journal article" date="2017" name="Front. Plant Sci.">
        <title>Gene Classification and Mining of Molecular Markers Useful in Red Clover (Trifolium pratense) Breeding.</title>
        <authorList>
            <person name="Istvanek J."/>
            <person name="Dluhosova J."/>
            <person name="Dluhos P."/>
            <person name="Patkova L."/>
            <person name="Nedelnik J."/>
            <person name="Repkova J."/>
        </authorList>
    </citation>
    <scope>NUCLEOTIDE SEQUENCE [LARGE SCALE GENOMIC DNA]</scope>
    <source>
        <strain evidence="3">cv. Tatra</strain>
        <tissue evidence="2">Young leaves</tissue>
    </source>
</reference>
<evidence type="ECO:0000313" key="3">
    <source>
        <dbReference type="Proteomes" id="UP000236291"/>
    </source>
</evidence>
<comment type="caution">
    <text evidence="2">The sequence shown here is derived from an EMBL/GenBank/DDBJ whole genome shotgun (WGS) entry which is preliminary data.</text>
</comment>
<dbReference type="Proteomes" id="UP000236291">
    <property type="component" value="Unassembled WGS sequence"/>
</dbReference>
<reference evidence="2 3" key="1">
    <citation type="journal article" date="2014" name="Am. J. Bot.">
        <title>Genome assembly and annotation for red clover (Trifolium pratense; Fabaceae).</title>
        <authorList>
            <person name="Istvanek J."/>
            <person name="Jaros M."/>
            <person name="Krenek A."/>
            <person name="Repkova J."/>
        </authorList>
    </citation>
    <scope>NUCLEOTIDE SEQUENCE [LARGE SCALE GENOMIC DNA]</scope>
    <source>
        <strain evidence="3">cv. Tatra</strain>
        <tissue evidence="2">Young leaves</tissue>
    </source>
</reference>
<dbReference type="STRING" id="57577.A0A2K3LB99"/>
<feature type="coiled-coil region" evidence="1">
    <location>
        <begin position="317"/>
        <end position="372"/>
    </location>
</feature>